<keyword evidence="1" id="KW-0902">Two-component regulatory system</keyword>
<dbReference type="Proteomes" id="UP000735592">
    <property type="component" value="Unassembled WGS sequence"/>
</dbReference>
<evidence type="ECO:0000313" key="5">
    <source>
        <dbReference type="Proteomes" id="UP000735592"/>
    </source>
</evidence>
<evidence type="ECO:0000259" key="3">
    <source>
        <dbReference type="PROSITE" id="PS50894"/>
    </source>
</evidence>
<dbReference type="InterPro" id="IPR008207">
    <property type="entry name" value="Sig_transdc_His_kin_Hpt_dom"/>
</dbReference>
<evidence type="ECO:0000313" key="4">
    <source>
        <dbReference type="EMBL" id="MTW35128.1"/>
    </source>
</evidence>
<evidence type="ECO:0000256" key="1">
    <source>
        <dbReference type="ARBA" id="ARBA00023012"/>
    </source>
</evidence>
<dbReference type="PROSITE" id="PS50894">
    <property type="entry name" value="HPT"/>
    <property type="match status" value="1"/>
</dbReference>
<reference evidence="4 5" key="1">
    <citation type="submission" date="2019-11" db="EMBL/GenBank/DDBJ databases">
        <title>Type strains purchased from KCTC, JCM and DSMZ.</title>
        <authorList>
            <person name="Lu H."/>
        </authorList>
    </citation>
    <scope>NUCLEOTIDE SEQUENCE [LARGE SCALE GENOMIC DNA]</scope>
    <source>
        <strain evidence="4 5">DSM 103461</strain>
    </source>
</reference>
<dbReference type="SUPFAM" id="SSF47226">
    <property type="entry name" value="Histidine-containing phosphotransfer domain, HPT domain"/>
    <property type="match status" value="1"/>
</dbReference>
<gene>
    <name evidence="4" type="ORF">GM655_20195</name>
</gene>
<keyword evidence="2" id="KW-0597">Phosphoprotein</keyword>
<comment type="caution">
    <text evidence="4">The sequence shown here is derived from an EMBL/GenBank/DDBJ whole genome shotgun (WGS) entry which is preliminary data.</text>
</comment>
<sequence length="192" mass="20223">MTTPDTDILDTGTGLQQLMGDRALYQQILRRFRQRYQDAPAEARAAHAAGDQVVAARIAHTLKGAAGMIGARQVARLAHALESAGNDSLLSALEAALQALLVQIEVVLQQEDLPGPPAPYAASHMPTSMALVQHLAGLLDIGDGAAVDLVEQSADALSHTLGAACYQALREQVLQFDYEAALALLPADALQP</sequence>
<evidence type="ECO:0000256" key="2">
    <source>
        <dbReference type="PROSITE-ProRule" id="PRU00110"/>
    </source>
</evidence>
<dbReference type="Pfam" id="PF01627">
    <property type="entry name" value="Hpt"/>
    <property type="match status" value="1"/>
</dbReference>
<feature type="domain" description="HPt" evidence="3">
    <location>
        <begin position="21"/>
        <end position="114"/>
    </location>
</feature>
<dbReference type="SMART" id="SM00073">
    <property type="entry name" value="HPT"/>
    <property type="match status" value="1"/>
</dbReference>
<keyword evidence="5" id="KW-1185">Reference proteome</keyword>
<dbReference type="Gene3D" id="1.20.120.160">
    <property type="entry name" value="HPT domain"/>
    <property type="match status" value="1"/>
</dbReference>
<proteinExistence type="predicted"/>
<dbReference type="EMBL" id="WNKW01000007">
    <property type="protein sequence ID" value="MTW35128.1"/>
    <property type="molecule type" value="Genomic_DNA"/>
</dbReference>
<dbReference type="RefSeq" id="WP_155436473.1">
    <property type="nucleotide sequence ID" value="NZ_JBHLXK010000002.1"/>
</dbReference>
<feature type="modified residue" description="Phosphohistidine" evidence="2">
    <location>
        <position position="60"/>
    </location>
</feature>
<name>A0ABW9SVF9_9BURK</name>
<dbReference type="CDD" id="cd00088">
    <property type="entry name" value="HPT"/>
    <property type="match status" value="1"/>
</dbReference>
<dbReference type="InterPro" id="IPR036641">
    <property type="entry name" value="HPT_dom_sf"/>
</dbReference>
<accession>A0ABW9SVF9</accession>
<protein>
    <submittedName>
        <fullName evidence="4">Phosphotransfer domain-containing protein</fullName>
    </submittedName>
</protein>
<organism evidence="4 5">
    <name type="scientific">Pseudoduganella danionis</name>
    <dbReference type="NCBI Taxonomy" id="1890295"/>
    <lineage>
        <taxon>Bacteria</taxon>
        <taxon>Pseudomonadati</taxon>
        <taxon>Pseudomonadota</taxon>
        <taxon>Betaproteobacteria</taxon>
        <taxon>Burkholderiales</taxon>
        <taxon>Oxalobacteraceae</taxon>
        <taxon>Telluria group</taxon>
        <taxon>Pseudoduganella</taxon>
    </lineage>
</organism>